<dbReference type="InterPro" id="IPR052929">
    <property type="entry name" value="RNase_H-like_EbsB-rel"/>
</dbReference>
<reference evidence="2 3" key="1">
    <citation type="submission" date="2023-03" db="EMBL/GenBank/DDBJ databases">
        <title>WGS of Gossypium arboreum.</title>
        <authorList>
            <person name="Yu D."/>
        </authorList>
    </citation>
    <scope>NUCLEOTIDE SEQUENCE [LARGE SCALE GENOMIC DNA]</scope>
    <source>
        <tissue evidence="2">Leaf</tissue>
    </source>
</reference>
<comment type="caution">
    <text evidence="2">The sequence shown here is derived from an EMBL/GenBank/DDBJ whole genome shotgun (WGS) entry which is preliminary data.</text>
</comment>
<organism evidence="2 3">
    <name type="scientific">Gossypium arboreum</name>
    <name type="common">Tree cotton</name>
    <name type="synonym">Gossypium nanking</name>
    <dbReference type="NCBI Taxonomy" id="29729"/>
    <lineage>
        <taxon>Eukaryota</taxon>
        <taxon>Viridiplantae</taxon>
        <taxon>Streptophyta</taxon>
        <taxon>Embryophyta</taxon>
        <taxon>Tracheophyta</taxon>
        <taxon>Spermatophyta</taxon>
        <taxon>Magnoliopsida</taxon>
        <taxon>eudicotyledons</taxon>
        <taxon>Gunneridae</taxon>
        <taxon>Pentapetalae</taxon>
        <taxon>rosids</taxon>
        <taxon>malvids</taxon>
        <taxon>Malvales</taxon>
        <taxon>Malvaceae</taxon>
        <taxon>Malvoideae</taxon>
        <taxon>Gossypium</taxon>
    </lineage>
</organism>
<dbReference type="Pfam" id="PF13456">
    <property type="entry name" value="RVT_3"/>
    <property type="match status" value="1"/>
</dbReference>
<keyword evidence="3" id="KW-1185">Reference proteome</keyword>
<dbReference type="EMBL" id="JARKNE010000012">
    <property type="protein sequence ID" value="KAK5774274.1"/>
    <property type="molecule type" value="Genomic_DNA"/>
</dbReference>
<proteinExistence type="predicted"/>
<evidence type="ECO:0000313" key="3">
    <source>
        <dbReference type="Proteomes" id="UP001358586"/>
    </source>
</evidence>
<dbReference type="InterPro" id="IPR036397">
    <property type="entry name" value="RNaseH_sf"/>
</dbReference>
<dbReference type="InterPro" id="IPR012337">
    <property type="entry name" value="RNaseH-like_sf"/>
</dbReference>
<dbReference type="SUPFAM" id="SSF53098">
    <property type="entry name" value="Ribonuclease H-like"/>
    <property type="match status" value="1"/>
</dbReference>
<feature type="domain" description="RNase H type-1" evidence="1">
    <location>
        <begin position="16"/>
        <end position="102"/>
    </location>
</feature>
<accession>A0ABR0MMF0</accession>
<evidence type="ECO:0000259" key="1">
    <source>
        <dbReference type="Pfam" id="PF13456"/>
    </source>
</evidence>
<dbReference type="InterPro" id="IPR002156">
    <property type="entry name" value="RNaseH_domain"/>
</dbReference>
<protein>
    <recommendedName>
        <fullName evidence="1">RNase H type-1 domain-containing protein</fullName>
    </recommendedName>
</protein>
<dbReference type="CDD" id="cd06222">
    <property type="entry name" value="RNase_H_like"/>
    <property type="match status" value="1"/>
</dbReference>
<dbReference type="PANTHER" id="PTHR47074">
    <property type="entry name" value="BNAC02G40300D PROTEIN"/>
    <property type="match status" value="1"/>
</dbReference>
<dbReference type="Gene3D" id="3.30.420.10">
    <property type="entry name" value="Ribonuclease H-like superfamily/Ribonuclease H"/>
    <property type="match status" value="1"/>
</dbReference>
<name>A0ABR0MMF0_GOSAR</name>
<gene>
    <name evidence="2" type="ORF">PVK06_042129</name>
</gene>
<evidence type="ECO:0000313" key="2">
    <source>
        <dbReference type="EMBL" id="KAK5774274.1"/>
    </source>
</evidence>
<dbReference type="PANTHER" id="PTHR47074:SF61">
    <property type="entry name" value="RNASE H TYPE-1 DOMAIN-CONTAINING PROTEIN"/>
    <property type="match status" value="1"/>
</dbReference>
<dbReference type="InterPro" id="IPR044730">
    <property type="entry name" value="RNase_H-like_dom_plant"/>
</dbReference>
<dbReference type="Proteomes" id="UP001358586">
    <property type="component" value="Chromosome 12"/>
</dbReference>
<sequence>MMVLSRDIVGAETYLVEDVADAFVAEAWACERALIYAAERGFQRLQVEGDSLSVIKSIKMEGEDKSIIRPITQHICKMGLSFDEVTYLFVPRSMNGTAHTLALEGRRQQFCGRWGTGVPTSVKKIVMADRLAWFQRL</sequence>